<dbReference type="Pfam" id="PF04055">
    <property type="entry name" value="Radical_SAM"/>
    <property type="match status" value="1"/>
</dbReference>
<dbReference type="SFLD" id="SFLDS00029">
    <property type="entry name" value="Radical_SAM"/>
    <property type="match status" value="1"/>
</dbReference>
<accession>A0A1E3AAU4</accession>
<dbReference type="SFLD" id="SFLDG01118">
    <property type="entry name" value="activating_enzymes__group_2"/>
    <property type="match status" value="1"/>
</dbReference>
<keyword evidence="3" id="KW-0004">4Fe-4S</keyword>
<dbReference type="InterPro" id="IPR017896">
    <property type="entry name" value="4Fe4S_Fe-S-bd"/>
</dbReference>
<name>A0A1E3AAU4_9FIRM</name>
<dbReference type="Gene3D" id="3.30.70.20">
    <property type="match status" value="1"/>
</dbReference>
<protein>
    <submittedName>
        <fullName evidence="12">4-hydroxyphenylacetate decarboxylase activating enzyme</fullName>
        <ecNumber evidence="12">1.97.1.-</ecNumber>
    </submittedName>
</protein>
<keyword evidence="6 12" id="KW-0560">Oxidoreductase</keyword>
<evidence type="ECO:0000256" key="6">
    <source>
        <dbReference type="ARBA" id="ARBA00023002"/>
    </source>
</evidence>
<dbReference type="CDD" id="cd01335">
    <property type="entry name" value="Radical_SAM"/>
    <property type="match status" value="1"/>
</dbReference>
<comment type="cofactor">
    <cofactor evidence="1">
        <name>[4Fe-4S] cluster</name>
        <dbReference type="ChEBI" id="CHEBI:49883"/>
    </cofactor>
</comment>
<dbReference type="PROSITE" id="PS51918">
    <property type="entry name" value="RADICAL_SAM"/>
    <property type="match status" value="1"/>
</dbReference>
<dbReference type="PIRSF" id="PIRSF000371">
    <property type="entry name" value="PFL_act_enz"/>
    <property type="match status" value="1"/>
</dbReference>
<dbReference type="InterPro" id="IPR007197">
    <property type="entry name" value="rSAM"/>
</dbReference>
<dbReference type="AlphaFoldDB" id="A0A1E3AAU4"/>
<organism evidence="12 13">
    <name type="scientific">Eisenbergiella tayi</name>
    <dbReference type="NCBI Taxonomy" id="1432052"/>
    <lineage>
        <taxon>Bacteria</taxon>
        <taxon>Bacillati</taxon>
        <taxon>Bacillota</taxon>
        <taxon>Clostridia</taxon>
        <taxon>Lachnospirales</taxon>
        <taxon>Lachnospiraceae</taxon>
        <taxon>Eisenbergiella</taxon>
    </lineage>
</organism>
<comment type="catalytic activity">
    <reaction evidence="9">
        <text>glycyl-[protein] + reduced [flavodoxin] + S-adenosyl-L-methionine = glycin-2-yl radical-[protein] + semiquinone [flavodoxin] + 5'-deoxyadenosine + L-methionine + H(+)</text>
        <dbReference type="Rhea" id="RHEA:61976"/>
        <dbReference type="Rhea" id="RHEA-COMP:10622"/>
        <dbReference type="Rhea" id="RHEA-COMP:14480"/>
        <dbReference type="Rhea" id="RHEA-COMP:15993"/>
        <dbReference type="Rhea" id="RHEA-COMP:15994"/>
        <dbReference type="ChEBI" id="CHEBI:15378"/>
        <dbReference type="ChEBI" id="CHEBI:17319"/>
        <dbReference type="ChEBI" id="CHEBI:29947"/>
        <dbReference type="ChEBI" id="CHEBI:32722"/>
        <dbReference type="ChEBI" id="CHEBI:57618"/>
        <dbReference type="ChEBI" id="CHEBI:57844"/>
        <dbReference type="ChEBI" id="CHEBI:59789"/>
        <dbReference type="ChEBI" id="CHEBI:140311"/>
    </reaction>
</comment>
<dbReference type="Pfam" id="PF13183">
    <property type="entry name" value="Fer4_8"/>
    <property type="match status" value="1"/>
</dbReference>
<dbReference type="PATRIC" id="fig|1432052.4.peg.1973"/>
<evidence type="ECO:0000256" key="5">
    <source>
        <dbReference type="ARBA" id="ARBA00022723"/>
    </source>
</evidence>
<evidence type="ECO:0000313" key="12">
    <source>
        <dbReference type="EMBL" id="ODM05882.1"/>
    </source>
</evidence>
<evidence type="ECO:0000256" key="1">
    <source>
        <dbReference type="ARBA" id="ARBA00001966"/>
    </source>
</evidence>
<dbReference type="SUPFAM" id="SSF102114">
    <property type="entry name" value="Radical SAM enzymes"/>
    <property type="match status" value="1"/>
</dbReference>
<sequence length="307" mass="33553">MEKGTIFDIKELAVHDGPGVRQTVFLKGCPLRCQWCHNPEGLEARPQLMFSRSSCIRCGKCMEVCPFGAADGQKTSGSPDETGMEETGTFFPGSACTACGACVSVCPMGLRQISGKVMTSVQLAEAIRENSDYYAALGGGVTFSGGEPLMQGAFLLEVLEQISDLHTAIETSAYASPQLFDRITERLSFIMMDVKLMDPGLHKHYTGVDNTVILENLRSLCRGSKPFVVRIPLIPGVNDTRENLEATAAFLAGSDSLLRVEILPYHKTAGAKYSMLGMEYRPGFDVEAPLRMPQSVFEKYKIRSEIL</sequence>
<feature type="domain" description="4Fe-4S ferredoxin-type" evidence="10">
    <location>
        <begin position="86"/>
        <end position="116"/>
    </location>
</feature>
<dbReference type="EMBL" id="MCGH01000002">
    <property type="protein sequence ID" value="ODM05882.1"/>
    <property type="molecule type" value="Genomic_DNA"/>
</dbReference>
<dbReference type="PANTHER" id="PTHR30352:SF4">
    <property type="entry name" value="PYRUVATE FORMATE-LYASE 2-ACTIVATING ENZYME"/>
    <property type="match status" value="1"/>
</dbReference>
<evidence type="ECO:0000256" key="2">
    <source>
        <dbReference type="ARBA" id="ARBA00009777"/>
    </source>
</evidence>
<dbReference type="InterPro" id="IPR017900">
    <property type="entry name" value="4Fe4S_Fe_S_CS"/>
</dbReference>
<evidence type="ECO:0000256" key="7">
    <source>
        <dbReference type="ARBA" id="ARBA00023004"/>
    </source>
</evidence>
<reference evidence="12 13" key="1">
    <citation type="submission" date="2016-07" db="EMBL/GenBank/DDBJ databases">
        <title>Characterization of isolates of Eisenbergiella tayi derived from blood cultures, using whole genome sequencing.</title>
        <authorList>
            <person name="Burdz T."/>
            <person name="Wiebe D."/>
            <person name="Huynh C."/>
            <person name="Bernard K."/>
        </authorList>
    </citation>
    <scope>NUCLEOTIDE SEQUENCE [LARGE SCALE GENOMIC DNA]</scope>
    <source>
        <strain evidence="12 13">NML 110608</strain>
    </source>
</reference>
<evidence type="ECO:0000313" key="13">
    <source>
        <dbReference type="Proteomes" id="UP000094067"/>
    </source>
</evidence>
<dbReference type="InterPro" id="IPR040074">
    <property type="entry name" value="BssD/PflA/YjjW"/>
</dbReference>
<dbReference type="Proteomes" id="UP000094067">
    <property type="component" value="Unassembled WGS sequence"/>
</dbReference>
<dbReference type="GO" id="GO:0046872">
    <property type="term" value="F:metal ion binding"/>
    <property type="evidence" value="ECO:0007669"/>
    <property type="project" value="UniProtKB-KW"/>
</dbReference>
<dbReference type="PROSITE" id="PS01087">
    <property type="entry name" value="RADICAL_ACTIVATING"/>
    <property type="match status" value="1"/>
</dbReference>
<evidence type="ECO:0000256" key="3">
    <source>
        <dbReference type="ARBA" id="ARBA00022485"/>
    </source>
</evidence>
<evidence type="ECO:0000256" key="9">
    <source>
        <dbReference type="ARBA" id="ARBA00047365"/>
    </source>
</evidence>
<gene>
    <name evidence="12" type="primary">hpdA_2</name>
    <name evidence="12" type="ORF">BEI61_01771</name>
</gene>
<dbReference type="InterPro" id="IPR012839">
    <property type="entry name" value="Organic_radical_activase"/>
</dbReference>
<dbReference type="RefSeq" id="WP_069152011.1">
    <property type="nucleotide sequence ID" value="NZ_MCGH01000002.1"/>
</dbReference>
<keyword evidence="7" id="KW-0408">Iron</keyword>
<dbReference type="SUPFAM" id="SSF54862">
    <property type="entry name" value="4Fe-4S ferredoxins"/>
    <property type="match status" value="1"/>
</dbReference>
<dbReference type="SFLD" id="SFLDG01066">
    <property type="entry name" value="organic_radical-activating_enz"/>
    <property type="match status" value="1"/>
</dbReference>
<keyword evidence="4" id="KW-0949">S-adenosyl-L-methionine</keyword>
<dbReference type="PROSITE" id="PS51379">
    <property type="entry name" value="4FE4S_FER_2"/>
    <property type="match status" value="2"/>
</dbReference>
<evidence type="ECO:0000256" key="8">
    <source>
        <dbReference type="ARBA" id="ARBA00023014"/>
    </source>
</evidence>
<feature type="domain" description="Radical SAM core" evidence="11">
    <location>
        <begin position="15"/>
        <end position="303"/>
    </location>
</feature>
<keyword evidence="8" id="KW-0411">Iron-sulfur</keyword>
<evidence type="ECO:0000256" key="4">
    <source>
        <dbReference type="ARBA" id="ARBA00022691"/>
    </source>
</evidence>
<evidence type="ECO:0000259" key="11">
    <source>
        <dbReference type="PROSITE" id="PS51918"/>
    </source>
</evidence>
<proteinExistence type="inferred from homology"/>
<dbReference type="GO" id="GO:0051539">
    <property type="term" value="F:4 iron, 4 sulfur cluster binding"/>
    <property type="evidence" value="ECO:0007669"/>
    <property type="project" value="UniProtKB-KW"/>
</dbReference>
<dbReference type="NCBIfam" id="TIGR02494">
    <property type="entry name" value="PFLE_PFLC"/>
    <property type="match status" value="1"/>
</dbReference>
<feature type="domain" description="4Fe-4S ferredoxin-type" evidence="10">
    <location>
        <begin position="46"/>
        <end position="75"/>
    </location>
</feature>
<dbReference type="PANTHER" id="PTHR30352">
    <property type="entry name" value="PYRUVATE FORMATE-LYASE-ACTIVATING ENZYME"/>
    <property type="match status" value="1"/>
</dbReference>
<keyword evidence="5" id="KW-0479">Metal-binding</keyword>
<dbReference type="EC" id="1.97.1.-" evidence="12"/>
<comment type="caution">
    <text evidence="12">The sequence shown here is derived from an EMBL/GenBank/DDBJ whole genome shotgun (WGS) entry which is preliminary data.</text>
</comment>
<dbReference type="PROSITE" id="PS00198">
    <property type="entry name" value="4FE4S_FER_1"/>
    <property type="match status" value="1"/>
</dbReference>
<dbReference type="GO" id="GO:0016491">
    <property type="term" value="F:oxidoreductase activity"/>
    <property type="evidence" value="ECO:0007669"/>
    <property type="project" value="UniProtKB-KW"/>
</dbReference>
<dbReference type="InterPro" id="IPR013785">
    <property type="entry name" value="Aldolase_TIM"/>
</dbReference>
<dbReference type="InterPro" id="IPR034457">
    <property type="entry name" value="Organic_radical-activating"/>
</dbReference>
<evidence type="ECO:0000259" key="10">
    <source>
        <dbReference type="PROSITE" id="PS51379"/>
    </source>
</evidence>
<dbReference type="InterPro" id="IPR001989">
    <property type="entry name" value="Radical_activat_CS"/>
</dbReference>
<comment type="similarity">
    <text evidence="2">Belongs to the organic radical-activating enzymes family.</text>
</comment>
<dbReference type="Pfam" id="PF13353">
    <property type="entry name" value="Fer4_12"/>
    <property type="match status" value="1"/>
</dbReference>
<dbReference type="Gene3D" id="3.20.20.70">
    <property type="entry name" value="Aldolase class I"/>
    <property type="match status" value="1"/>
</dbReference>
<dbReference type="InterPro" id="IPR058240">
    <property type="entry name" value="rSAM_sf"/>
</dbReference>